<evidence type="ECO:0008006" key="14">
    <source>
        <dbReference type="Google" id="ProtNLM"/>
    </source>
</evidence>
<accession>A0A0J9XBR1</accession>
<sequence length="326" mass="35808">MVLSPPPPFLLDSKAVSGITGSISIACWIIVFTPQLYENFRRQSSDGLSFTFVVLWLAGDIFNVIGSILQGVLPTMITLAIYYTLADIVLLVQCLIYDRKPAGAGATTIDPKHLSPANPLLDESDLERDDGEEEILTETQPLLVSGSSSSGTAAVTRKKSKKVSKLRSIVFNLLIVFGVFLTGFLGWYFSADSKNDGDNDRNDEDLRVDLLGQIFGYLCAVLYLGSRLPQILLNFERKSCDGISFLFFLFACLGNLTYVISILALDVSPRYLLVNASWLAGSVGTLILDGIIFTQFWIYNGMGEDESDSECDSESDSDSVRHYQAV</sequence>
<evidence type="ECO:0000256" key="8">
    <source>
        <dbReference type="ARBA" id="ARBA00023136"/>
    </source>
</evidence>
<keyword evidence="7 11" id="KW-1133">Transmembrane helix</keyword>
<evidence type="ECO:0000256" key="1">
    <source>
        <dbReference type="ARBA" id="ARBA00004116"/>
    </source>
</evidence>
<dbReference type="GO" id="GO:0015179">
    <property type="term" value="F:L-amino acid transmembrane transporter activity"/>
    <property type="evidence" value="ECO:0007669"/>
    <property type="project" value="UniProtKB-ARBA"/>
</dbReference>
<dbReference type="FunFam" id="1.20.1280.290:FF:000012">
    <property type="entry name" value="Vacuolar membrane PQ loop repeat protein"/>
    <property type="match status" value="1"/>
</dbReference>
<keyword evidence="5 11" id="KW-0812">Transmembrane</keyword>
<proteinExistence type="inferred from homology"/>
<dbReference type="Gene3D" id="1.20.1280.290">
    <property type="match status" value="2"/>
</dbReference>
<feature type="transmembrane region" description="Helical" evidence="11">
    <location>
        <begin position="49"/>
        <end position="73"/>
    </location>
</feature>
<name>A0A0J9XBR1_GEOCN</name>
<dbReference type="GO" id="GO:0034490">
    <property type="term" value="P:basic amino acid transmembrane import into vacuole"/>
    <property type="evidence" value="ECO:0007669"/>
    <property type="project" value="UniProtKB-ARBA"/>
</dbReference>
<feature type="transmembrane region" description="Helical" evidence="11">
    <location>
        <begin position="15"/>
        <end position="37"/>
    </location>
</feature>
<dbReference type="PANTHER" id="PTHR16201:SF35">
    <property type="entry name" value="VACUOLAR AMINO ACID TRANSPORTER YPQ1-RELATED"/>
    <property type="match status" value="1"/>
</dbReference>
<comment type="caution">
    <text evidence="12">The sequence shown here is derived from an EMBL/GenBank/DDBJ whole genome shotgun (WGS) entry which is preliminary data.</text>
</comment>
<evidence type="ECO:0000256" key="6">
    <source>
        <dbReference type="ARBA" id="ARBA00022737"/>
    </source>
</evidence>
<keyword evidence="3" id="KW-0813">Transport</keyword>
<dbReference type="GO" id="GO:0015101">
    <property type="term" value="F:organic cation transmembrane transporter activity"/>
    <property type="evidence" value="ECO:0007669"/>
    <property type="project" value="UniProtKB-ARBA"/>
</dbReference>
<dbReference type="InterPro" id="IPR006603">
    <property type="entry name" value="PQ-loop_rpt"/>
</dbReference>
<dbReference type="AlphaFoldDB" id="A0A0J9XBR1"/>
<feature type="transmembrane region" description="Helical" evidence="11">
    <location>
        <begin position="79"/>
        <end position="97"/>
    </location>
</feature>
<keyword evidence="13" id="KW-1185">Reference proteome</keyword>
<keyword evidence="8 11" id="KW-0472">Membrane</keyword>
<comment type="similarity">
    <text evidence="9">Belongs to the laat-1 family.</text>
</comment>
<evidence type="ECO:0000256" key="10">
    <source>
        <dbReference type="SAM" id="MobiDB-lite"/>
    </source>
</evidence>
<protein>
    <recommendedName>
        <fullName evidence="14">PQ-loop-domain-containing protein</fullName>
    </recommendedName>
</protein>
<feature type="transmembrane region" description="Helical" evidence="11">
    <location>
        <begin position="169"/>
        <end position="190"/>
    </location>
</feature>
<evidence type="ECO:0000256" key="7">
    <source>
        <dbReference type="ARBA" id="ARBA00022989"/>
    </source>
</evidence>
<evidence type="ECO:0000256" key="4">
    <source>
        <dbReference type="ARBA" id="ARBA00022554"/>
    </source>
</evidence>
<feature type="transmembrane region" description="Helical" evidence="11">
    <location>
        <begin position="245"/>
        <end position="265"/>
    </location>
</feature>
<dbReference type="PANTHER" id="PTHR16201">
    <property type="entry name" value="SEVEN TRANSMEMBRANE PROTEIN 1-RELATED"/>
    <property type="match status" value="1"/>
</dbReference>
<dbReference type="Proteomes" id="UP000242525">
    <property type="component" value="Unassembled WGS sequence"/>
</dbReference>
<dbReference type="GO" id="GO:0015174">
    <property type="term" value="F:basic amino acid transmembrane transporter activity"/>
    <property type="evidence" value="ECO:0007669"/>
    <property type="project" value="UniProtKB-ARBA"/>
</dbReference>
<dbReference type="GO" id="GO:0034488">
    <property type="term" value="P:basic amino acid transmembrane export from vacuole"/>
    <property type="evidence" value="ECO:0007669"/>
    <property type="project" value="UniProtKB-ARBA"/>
</dbReference>
<feature type="transmembrane region" description="Helical" evidence="11">
    <location>
        <begin position="277"/>
        <end position="299"/>
    </location>
</feature>
<dbReference type="Pfam" id="PF04193">
    <property type="entry name" value="PQ-loop"/>
    <property type="match status" value="2"/>
</dbReference>
<reference evidence="12" key="1">
    <citation type="submission" date="2014-03" db="EMBL/GenBank/DDBJ databases">
        <authorList>
            <person name="Casaregola S."/>
        </authorList>
    </citation>
    <scope>NUCLEOTIDE SEQUENCE [LARGE SCALE GENOMIC DNA]</scope>
    <source>
        <strain evidence="12">CLIB 918</strain>
    </source>
</reference>
<dbReference type="OrthoDB" id="8048523at2759"/>
<dbReference type="GO" id="GO:0005773">
    <property type="term" value="C:vacuole"/>
    <property type="evidence" value="ECO:0007669"/>
    <property type="project" value="UniProtKB-SubCell"/>
</dbReference>
<evidence type="ECO:0000256" key="2">
    <source>
        <dbReference type="ARBA" id="ARBA00004127"/>
    </source>
</evidence>
<evidence type="ECO:0000256" key="3">
    <source>
        <dbReference type="ARBA" id="ARBA00022448"/>
    </source>
</evidence>
<dbReference type="GO" id="GO:0098588">
    <property type="term" value="C:bounding membrane of organelle"/>
    <property type="evidence" value="ECO:0007669"/>
    <property type="project" value="UniProtKB-ARBA"/>
</dbReference>
<dbReference type="EMBL" id="CCBN010000007">
    <property type="protein sequence ID" value="CDO54268.1"/>
    <property type="molecule type" value="Genomic_DNA"/>
</dbReference>
<dbReference type="FunFam" id="1.20.1280.290:FF:000011">
    <property type="entry name" value="PQ loop repeat protein"/>
    <property type="match status" value="1"/>
</dbReference>
<feature type="compositionally biased region" description="Acidic residues" evidence="10">
    <location>
        <begin position="307"/>
        <end position="317"/>
    </location>
</feature>
<feature type="region of interest" description="Disordered" evidence="10">
    <location>
        <begin position="307"/>
        <end position="326"/>
    </location>
</feature>
<keyword evidence="6" id="KW-0677">Repeat</keyword>
<evidence type="ECO:0000256" key="11">
    <source>
        <dbReference type="SAM" id="Phobius"/>
    </source>
</evidence>
<dbReference type="InterPro" id="IPR051415">
    <property type="entry name" value="LAAT-1"/>
</dbReference>
<gene>
    <name evidence="12" type="ORF">BN980_GECA07s02001g</name>
</gene>
<evidence type="ECO:0000313" key="12">
    <source>
        <dbReference type="EMBL" id="CDO54268.1"/>
    </source>
</evidence>
<evidence type="ECO:0000256" key="5">
    <source>
        <dbReference type="ARBA" id="ARBA00022692"/>
    </source>
</evidence>
<comment type="subcellular location">
    <subcellularLocation>
        <location evidence="2">Endomembrane system</location>
        <topology evidence="2">Multi-pass membrane protein</topology>
    </subcellularLocation>
    <subcellularLocation>
        <location evidence="1">Vacuole</location>
    </subcellularLocation>
</comment>
<evidence type="ECO:0000256" key="9">
    <source>
        <dbReference type="ARBA" id="ARBA00038039"/>
    </source>
</evidence>
<evidence type="ECO:0000313" key="13">
    <source>
        <dbReference type="Proteomes" id="UP000242525"/>
    </source>
</evidence>
<keyword evidence="4" id="KW-0926">Vacuole</keyword>
<organism evidence="12 13">
    <name type="scientific">Geotrichum candidum</name>
    <name type="common">Oospora lactis</name>
    <name type="synonym">Dipodascus geotrichum</name>
    <dbReference type="NCBI Taxonomy" id="1173061"/>
    <lineage>
        <taxon>Eukaryota</taxon>
        <taxon>Fungi</taxon>
        <taxon>Dikarya</taxon>
        <taxon>Ascomycota</taxon>
        <taxon>Saccharomycotina</taxon>
        <taxon>Dipodascomycetes</taxon>
        <taxon>Dipodascales</taxon>
        <taxon>Dipodascaceae</taxon>
        <taxon>Geotrichum</taxon>
    </lineage>
</organism>
<feature type="transmembrane region" description="Helical" evidence="11">
    <location>
        <begin position="210"/>
        <end position="233"/>
    </location>
</feature>
<dbReference type="GO" id="GO:0012505">
    <property type="term" value="C:endomembrane system"/>
    <property type="evidence" value="ECO:0007669"/>
    <property type="project" value="UniProtKB-SubCell"/>
</dbReference>
<dbReference type="SMART" id="SM00679">
    <property type="entry name" value="CTNS"/>
    <property type="match status" value="2"/>
</dbReference>